<keyword evidence="5" id="KW-0539">Nucleus</keyword>
<dbReference type="Gene3D" id="3.90.1750.10">
    <property type="entry name" value="Hect, E3 ligase catalytic domains"/>
    <property type="match status" value="1"/>
</dbReference>
<name>A0A2H9TJG0_9FUNG</name>
<dbReference type="PANTHER" id="PTHR17616">
    <property type="entry name" value="YES-ASSOCIATED PROTEIN YAP1 FAMILY MEMBER"/>
    <property type="match status" value="1"/>
</dbReference>
<protein>
    <submittedName>
        <fullName evidence="10">Uncharacterized protein</fullName>
    </submittedName>
</protein>
<sequence>MRSGERGYNLRLTEESVQYLCRHRLTNFVESPDPFVVVTVDGEQTHTSPVVKSTLDPYWGIPFNLYPDIGSVINIHTIGTNTLKFDLRPSSSRETVKGTLMVSLTTDMAGRRVLTGPPAPVVGAPYAIGGARPLMMGMQAGPSQPTNTSNYPAQQPQQNDLSSMVQNKLDQSQQQVAFDEAGPLPLGWTRQFDSTGRPFYVDHNTRTTSWQRPQNPVSAVDMERRQSDAIDTQRRMFEQRAEASPAQPLDLPAGWERRMAPNGQFYYIDHNTQRTTWTHPNQIQRYQVVQPSDVERIYQGTVPSLGSLPAGWEMRISPDGRPYYLDHGAKTSTWDDPRVPSSAGEDAPKYKVDFQKKLREFRLHPQLRIMEGETKLVVARNNMFHDAFAQFMSHRPGDMAKKLSIEFANEPGLDYGGVSR</sequence>
<evidence type="ECO:0000256" key="1">
    <source>
        <dbReference type="ARBA" id="ARBA00004123"/>
    </source>
</evidence>
<dbReference type="PANTHER" id="PTHR17616:SF8">
    <property type="entry name" value="TRANSCRIPTIONAL COACTIVATOR YORKIE"/>
    <property type="match status" value="1"/>
</dbReference>
<dbReference type="InterPro" id="IPR000569">
    <property type="entry name" value="HECT_dom"/>
</dbReference>
<feature type="domain" description="HECT" evidence="9">
    <location>
        <begin position="395"/>
        <end position="420"/>
    </location>
</feature>
<dbReference type="CDD" id="cd00201">
    <property type="entry name" value="WW"/>
    <property type="match status" value="3"/>
</dbReference>
<dbReference type="SMART" id="SM00456">
    <property type="entry name" value="WW"/>
    <property type="match status" value="3"/>
</dbReference>
<dbReference type="EMBL" id="MTSL01000151">
    <property type="protein sequence ID" value="PJF17878.1"/>
    <property type="molecule type" value="Genomic_DNA"/>
</dbReference>
<dbReference type="OrthoDB" id="8068875at2759"/>
<dbReference type="AlphaFoldDB" id="A0A2H9TJG0"/>
<reference evidence="10 11" key="1">
    <citation type="submission" date="2016-10" db="EMBL/GenBank/DDBJ databases">
        <title>The genome of Paramicrosporidium saccamoebae is the missing link in understanding Cryptomycota and Microsporidia evolution.</title>
        <authorList>
            <person name="Quandt C.A."/>
            <person name="Beaudet D."/>
            <person name="Corsaro D."/>
            <person name="Michel R."/>
            <person name="Corradi N."/>
            <person name="James T."/>
        </authorList>
    </citation>
    <scope>NUCLEOTIDE SEQUENCE [LARGE SCALE GENOMIC DNA]</scope>
    <source>
        <strain evidence="10 11">KSL3</strain>
    </source>
</reference>
<dbReference type="PROSITE" id="PS50020">
    <property type="entry name" value="WW_DOMAIN_2"/>
    <property type="match status" value="3"/>
</dbReference>
<evidence type="ECO:0000313" key="11">
    <source>
        <dbReference type="Proteomes" id="UP000240830"/>
    </source>
</evidence>
<feature type="compositionally biased region" description="Polar residues" evidence="7">
    <location>
        <begin position="141"/>
        <end position="158"/>
    </location>
</feature>
<evidence type="ECO:0000256" key="2">
    <source>
        <dbReference type="ARBA" id="ARBA00004496"/>
    </source>
</evidence>
<feature type="domain" description="WW" evidence="8">
    <location>
        <begin position="249"/>
        <end position="282"/>
    </location>
</feature>
<feature type="domain" description="WW" evidence="8">
    <location>
        <begin position="182"/>
        <end position="215"/>
    </location>
</feature>
<dbReference type="GO" id="GO:0016567">
    <property type="term" value="P:protein ubiquitination"/>
    <property type="evidence" value="ECO:0007669"/>
    <property type="project" value="UniProtKB-UniPathway"/>
</dbReference>
<dbReference type="InterPro" id="IPR035983">
    <property type="entry name" value="Hect_E3_ubiquitin_ligase"/>
</dbReference>
<evidence type="ECO:0000256" key="4">
    <source>
        <dbReference type="ARBA" id="ARBA00022786"/>
    </source>
</evidence>
<dbReference type="InterPro" id="IPR001202">
    <property type="entry name" value="WW_dom"/>
</dbReference>
<dbReference type="GO" id="GO:0045944">
    <property type="term" value="P:positive regulation of transcription by RNA polymerase II"/>
    <property type="evidence" value="ECO:0007669"/>
    <property type="project" value="TreeGrafter"/>
</dbReference>
<dbReference type="GO" id="GO:0003713">
    <property type="term" value="F:transcription coactivator activity"/>
    <property type="evidence" value="ECO:0007669"/>
    <property type="project" value="TreeGrafter"/>
</dbReference>
<dbReference type="GO" id="GO:0035329">
    <property type="term" value="P:hippo signaling"/>
    <property type="evidence" value="ECO:0007669"/>
    <property type="project" value="TreeGrafter"/>
</dbReference>
<evidence type="ECO:0000259" key="9">
    <source>
        <dbReference type="PROSITE" id="PS50237"/>
    </source>
</evidence>
<dbReference type="GO" id="GO:0004842">
    <property type="term" value="F:ubiquitin-protein transferase activity"/>
    <property type="evidence" value="ECO:0007669"/>
    <property type="project" value="InterPro"/>
</dbReference>
<dbReference type="Pfam" id="PF00397">
    <property type="entry name" value="WW"/>
    <property type="match status" value="3"/>
</dbReference>
<comment type="caution">
    <text evidence="10">The sequence shown here is derived from an EMBL/GenBank/DDBJ whole genome shotgun (WGS) entry which is preliminary data.</text>
</comment>
<dbReference type="GO" id="GO:0005634">
    <property type="term" value="C:nucleus"/>
    <property type="evidence" value="ECO:0007669"/>
    <property type="project" value="UniProtKB-SubCell"/>
</dbReference>
<dbReference type="Gene3D" id="2.60.40.150">
    <property type="entry name" value="C2 domain"/>
    <property type="match status" value="1"/>
</dbReference>
<evidence type="ECO:0000256" key="6">
    <source>
        <dbReference type="PROSITE-ProRule" id="PRU00104"/>
    </source>
</evidence>
<evidence type="ECO:0000259" key="8">
    <source>
        <dbReference type="PROSITE" id="PS50020"/>
    </source>
</evidence>
<dbReference type="SUPFAM" id="SSF51045">
    <property type="entry name" value="WW domain"/>
    <property type="match status" value="3"/>
</dbReference>
<feature type="region of interest" description="Disordered" evidence="7">
    <location>
        <begin position="139"/>
        <end position="158"/>
    </location>
</feature>
<dbReference type="PROSITE" id="PS01159">
    <property type="entry name" value="WW_DOMAIN_1"/>
    <property type="match status" value="3"/>
</dbReference>
<feature type="domain" description="WW" evidence="8">
    <location>
        <begin position="306"/>
        <end position="339"/>
    </location>
</feature>
<dbReference type="STRING" id="1246581.A0A2H9TJG0"/>
<comment type="caution">
    <text evidence="6">Lacks conserved residue(s) required for the propagation of feature annotation.</text>
</comment>
<evidence type="ECO:0000256" key="7">
    <source>
        <dbReference type="SAM" id="MobiDB-lite"/>
    </source>
</evidence>
<dbReference type="InterPro" id="IPR035892">
    <property type="entry name" value="C2_domain_sf"/>
</dbReference>
<keyword evidence="4 6" id="KW-0833">Ubl conjugation pathway</keyword>
<evidence type="ECO:0000256" key="5">
    <source>
        <dbReference type="ARBA" id="ARBA00023242"/>
    </source>
</evidence>
<keyword evidence="3" id="KW-0963">Cytoplasm</keyword>
<evidence type="ECO:0000256" key="3">
    <source>
        <dbReference type="ARBA" id="ARBA00022490"/>
    </source>
</evidence>
<dbReference type="SUPFAM" id="SSF49562">
    <property type="entry name" value="C2 domain (Calcium/lipid-binding domain, CaLB)"/>
    <property type="match status" value="1"/>
</dbReference>
<keyword evidence="11" id="KW-1185">Reference proteome</keyword>
<dbReference type="PROSITE" id="PS50237">
    <property type="entry name" value="HECT"/>
    <property type="match status" value="1"/>
</dbReference>
<proteinExistence type="predicted"/>
<dbReference type="Gene3D" id="2.20.70.10">
    <property type="match status" value="2"/>
</dbReference>
<organism evidence="10 11">
    <name type="scientific">Paramicrosporidium saccamoebae</name>
    <dbReference type="NCBI Taxonomy" id="1246581"/>
    <lineage>
        <taxon>Eukaryota</taxon>
        <taxon>Fungi</taxon>
        <taxon>Fungi incertae sedis</taxon>
        <taxon>Cryptomycota</taxon>
        <taxon>Cryptomycota incertae sedis</taxon>
        <taxon>Paramicrosporidium</taxon>
    </lineage>
</organism>
<gene>
    <name evidence="10" type="ORF">PSACC_02308</name>
</gene>
<dbReference type="InterPro" id="IPR036020">
    <property type="entry name" value="WW_dom_sf"/>
</dbReference>
<accession>A0A2H9TJG0</accession>
<dbReference type="SUPFAM" id="SSF56204">
    <property type="entry name" value="Hect, E3 ligase catalytic domain"/>
    <property type="match status" value="1"/>
</dbReference>
<evidence type="ECO:0000313" key="10">
    <source>
        <dbReference type="EMBL" id="PJF17878.1"/>
    </source>
</evidence>
<dbReference type="Proteomes" id="UP000240830">
    <property type="component" value="Unassembled WGS sequence"/>
</dbReference>
<dbReference type="UniPathway" id="UPA00143"/>
<dbReference type="InterPro" id="IPR051583">
    <property type="entry name" value="YAP1"/>
</dbReference>
<dbReference type="InterPro" id="IPR000008">
    <property type="entry name" value="C2_dom"/>
</dbReference>
<comment type="subcellular location">
    <subcellularLocation>
        <location evidence="2">Cytoplasm</location>
    </subcellularLocation>
    <subcellularLocation>
        <location evidence="1">Nucleus</location>
    </subcellularLocation>
</comment>
<dbReference type="Pfam" id="PF00168">
    <property type="entry name" value="C2"/>
    <property type="match status" value="1"/>
</dbReference>
<dbReference type="GO" id="GO:0005737">
    <property type="term" value="C:cytoplasm"/>
    <property type="evidence" value="ECO:0007669"/>
    <property type="project" value="UniProtKB-SubCell"/>
</dbReference>